<feature type="domain" description="FLYWCH-type" evidence="4">
    <location>
        <begin position="5"/>
        <end position="61"/>
    </location>
</feature>
<evidence type="ECO:0000259" key="4">
    <source>
        <dbReference type="Pfam" id="PF04500"/>
    </source>
</evidence>
<keyword evidence="7" id="KW-1185">Reference proteome</keyword>
<sequence length="447" mass="52039">METFTTRKGKTGIIIDKFRFKKDKEHKQSISWRCTNYQCKSRCTTDVQLSEVLSFPTAHNHEPEDDRTIQRHQVRGAVKRKAEESVHERPLKMTCTEVQCYDSLDFNDAKMLRQSIYRARKKVMPNLPRSLTETCEILQGHQSSILFNINSASSIIMFATPETVRFLCSTKHVYADGTFYTCPRYFYQLYTFFALNNGMYVPCVFFLLPDKTKQTYEQMLRMLLESFESSTSSLSIETIHIDQEAAMAEAVRNTSNFVIKFCHFHIRQSWLRKIQALGLITDYKNEESDIGNWLKLFIGLPALSHEEVDDVFAFCLMVKQPESEKCEAFADYIFNNNISTSASFQPPAWTNQEVEGRTTNACEAFHKNFKQSISSKPNIFLFMQNLAHEISKATLKMKTPVVTKRKADRDIEKNRLEHINMYKEGHLTTERFLKKISYKMLPVLDLH</sequence>
<dbReference type="Proteomes" id="UP001283361">
    <property type="component" value="Unassembled WGS sequence"/>
</dbReference>
<gene>
    <name evidence="6" type="ORF">RRG08_036409</name>
</gene>
<dbReference type="Gene3D" id="2.20.25.240">
    <property type="match status" value="1"/>
</dbReference>
<evidence type="ECO:0000256" key="1">
    <source>
        <dbReference type="ARBA" id="ARBA00022723"/>
    </source>
</evidence>
<name>A0AAE0ZK95_9GAST</name>
<evidence type="ECO:0000256" key="2">
    <source>
        <dbReference type="ARBA" id="ARBA00022771"/>
    </source>
</evidence>
<accession>A0AAE0ZK95</accession>
<protein>
    <recommendedName>
        <fullName evidence="8">MULE transposase domain-containing protein</fullName>
    </recommendedName>
</protein>
<organism evidence="6 7">
    <name type="scientific">Elysia crispata</name>
    <name type="common">lettuce slug</name>
    <dbReference type="NCBI Taxonomy" id="231223"/>
    <lineage>
        <taxon>Eukaryota</taxon>
        <taxon>Metazoa</taxon>
        <taxon>Spiralia</taxon>
        <taxon>Lophotrochozoa</taxon>
        <taxon>Mollusca</taxon>
        <taxon>Gastropoda</taxon>
        <taxon>Heterobranchia</taxon>
        <taxon>Euthyneura</taxon>
        <taxon>Panpulmonata</taxon>
        <taxon>Sacoglossa</taxon>
        <taxon>Placobranchoidea</taxon>
        <taxon>Plakobranchidae</taxon>
        <taxon>Elysia</taxon>
    </lineage>
</organism>
<comment type="caution">
    <text evidence="6">The sequence shown here is derived from an EMBL/GenBank/DDBJ whole genome shotgun (WGS) entry which is preliminary data.</text>
</comment>
<dbReference type="EMBL" id="JAWDGP010003786">
    <property type="protein sequence ID" value="KAK3770808.1"/>
    <property type="molecule type" value="Genomic_DNA"/>
</dbReference>
<dbReference type="Pfam" id="PF10551">
    <property type="entry name" value="MULE"/>
    <property type="match status" value="1"/>
</dbReference>
<keyword evidence="3" id="KW-0862">Zinc</keyword>
<dbReference type="AlphaFoldDB" id="A0AAE0ZK95"/>
<reference evidence="6" key="1">
    <citation type="journal article" date="2023" name="G3 (Bethesda)">
        <title>A reference genome for the long-term kleptoplast-retaining sea slug Elysia crispata morphotype clarki.</title>
        <authorList>
            <person name="Eastman K.E."/>
            <person name="Pendleton A.L."/>
            <person name="Shaikh M.A."/>
            <person name="Suttiyut T."/>
            <person name="Ogas R."/>
            <person name="Tomko P."/>
            <person name="Gavelis G."/>
            <person name="Widhalm J.R."/>
            <person name="Wisecaver J.H."/>
        </authorList>
    </citation>
    <scope>NUCLEOTIDE SEQUENCE</scope>
    <source>
        <strain evidence="6">ECLA1</strain>
    </source>
</reference>
<dbReference type="Pfam" id="PF04500">
    <property type="entry name" value="FLYWCH"/>
    <property type="match status" value="1"/>
</dbReference>
<evidence type="ECO:0000259" key="5">
    <source>
        <dbReference type="Pfam" id="PF10551"/>
    </source>
</evidence>
<dbReference type="InterPro" id="IPR007588">
    <property type="entry name" value="Znf_FLYWCH"/>
</dbReference>
<dbReference type="GO" id="GO:0008270">
    <property type="term" value="F:zinc ion binding"/>
    <property type="evidence" value="ECO:0007669"/>
    <property type="project" value="UniProtKB-KW"/>
</dbReference>
<proteinExistence type="predicted"/>
<evidence type="ECO:0000313" key="7">
    <source>
        <dbReference type="Proteomes" id="UP001283361"/>
    </source>
</evidence>
<keyword evidence="1" id="KW-0479">Metal-binding</keyword>
<feature type="domain" description="MULE transposase" evidence="5">
    <location>
        <begin position="174"/>
        <end position="268"/>
    </location>
</feature>
<evidence type="ECO:0000313" key="6">
    <source>
        <dbReference type="EMBL" id="KAK3770808.1"/>
    </source>
</evidence>
<evidence type="ECO:0008006" key="8">
    <source>
        <dbReference type="Google" id="ProtNLM"/>
    </source>
</evidence>
<keyword evidence="2" id="KW-0863">Zinc-finger</keyword>
<evidence type="ECO:0000256" key="3">
    <source>
        <dbReference type="ARBA" id="ARBA00022833"/>
    </source>
</evidence>
<dbReference type="InterPro" id="IPR018289">
    <property type="entry name" value="MULE_transposase_dom"/>
</dbReference>